<comment type="caution">
    <text evidence="6">The sequence shown here is derived from an EMBL/GenBank/DDBJ whole genome shotgun (WGS) entry which is preliminary data.</text>
</comment>
<name>A0A2U1J498_SMIAN</name>
<evidence type="ECO:0000313" key="6">
    <source>
        <dbReference type="EMBL" id="PVZ99925.1"/>
    </source>
</evidence>
<feature type="domain" description="DUF4140" evidence="5">
    <location>
        <begin position="79"/>
        <end position="171"/>
    </location>
</feature>
<reference evidence="6 7" key="1">
    <citation type="journal article" date="2018" name="MBio">
        <title>Comparative Genomics Reveals the Core Gene Toolbox for the Fungus-Insect Symbiosis.</title>
        <authorList>
            <person name="Wang Y."/>
            <person name="Stata M."/>
            <person name="Wang W."/>
            <person name="Stajich J.E."/>
            <person name="White M.M."/>
            <person name="Moncalvo J.M."/>
        </authorList>
    </citation>
    <scope>NUCLEOTIDE SEQUENCE [LARGE SCALE GENOMIC DNA]</scope>
    <source>
        <strain evidence="6 7">AUS-126-30</strain>
    </source>
</reference>
<evidence type="ECO:0000256" key="3">
    <source>
        <dbReference type="SAM" id="SignalP"/>
    </source>
</evidence>
<evidence type="ECO:0008006" key="8">
    <source>
        <dbReference type="Google" id="ProtNLM"/>
    </source>
</evidence>
<evidence type="ECO:0000259" key="4">
    <source>
        <dbReference type="Pfam" id="PF13598"/>
    </source>
</evidence>
<sequence>MNVLIRLLSILKLSEYGFETGTEIPSDNEENNEDSDYSDNTNESTDDTSDIAFEQSVNFIDNETNIIKINAKDHKVEAVVVYLSHAEVSKTINSIELLPGPNKIVIEYLPPVIIHDIFRIIVPPDIPILDTQIKVVPLDILKNPSGDNTIDLYEEESTVGLKLHERLRQAEISLVMLERKQKMLDATFIPSSETGGEKSFAGNPAFVLTAMREENATEDFERILQYYADKSAELEKLINEQNKKIARLRHMVKEFEGDHECSMFVRTNCTVCSFLINTPISRDIDITLVYGVNNARWDPIYDIRVEKNVNQMNVFYGGDIYQSTGEPWTNAEISLVTSKGLLDQYRFPKIDRKTVIAIPNEQYDYSLISEKAKVGEKAFASEKRDQDSQTPFKTIETSIHQDVVLEIPDYKKIDIHRDSKKTGYDEGSNQTFSVGEAYTILPNNRPHRVEVSFIEFDSSLMFTAFPQALGTIFLRVVAKNVSVITFIPGQFQVYVNNSYVATGTLPLVKPGGFFDINLGPDQSIAMANPEPNINKFTSWSSSQIIRKEIAFPLIFKNLSSTSATLTIHYCEPRINDNCLSINSSMYSVVDSGFVGKMLGISNSKTIIEKSEDRSHIDGVCKWIINIDPDEQKMTTLCISIKYPSNLKLVRI</sequence>
<feature type="compositionally biased region" description="Acidic residues" evidence="2">
    <location>
        <begin position="26"/>
        <end position="37"/>
    </location>
</feature>
<dbReference type="InterPro" id="IPR011935">
    <property type="entry name" value="CHP02231"/>
</dbReference>
<feature type="region of interest" description="Disordered" evidence="2">
    <location>
        <begin position="21"/>
        <end position="47"/>
    </location>
</feature>
<dbReference type="Proteomes" id="UP000245591">
    <property type="component" value="Unassembled WGS sequence"/>
</dbReference>
<evidence type="ECO:0000256" key="1">
    <source>
        <dbReference type="SAM" id="Coils"/>
    </source>
</evidence>
<dbReference type="PANTHER" id="PTHR31005:SF8">
    <property type="entry name" value="DUF4139 DOMAIN-CONTAINING PROTEIN"/>
    <property type="match status" value="1"/>
</dbReference>
<dbReference type="EMBL" id="MBFU01000375">
    <property type="protein sequence ID" value="PVZ99925.1"/>
    <property type="molecule type" value="Genomic_DNA"/>
</dbReference>
<feature type="chain" id="PRO_5015564293" description="DUF4139 domain-containing protein" evidence="3">
    <location>
        <begin position="17"/>
        <end position="651"/>
    </location>
</feature>
<keyword evidence="7" id="KW-1185">Reference proteome</keyword>
<dbReference type="Pfam" id="PF13598">
    <property type="entry name" value="DUF4139"/>
    <property type="match status" value="1"/>
</dbReference>
<dbReference type="InterPro" id="IPR037291">
    <property type="entry name" value="DUF4139"/>
</dbReference>
<feature type="coiled-coil region" evidence="1">
    <location>
        <begin position="231"/>
        <end position="258"/>
    </location>
</feature>
<feature type="domain" description="DUF4139" evidence="4">
    <location>
        <begin position="287"/>
        <end position="643"/>
    </location>
</feature>
<dbReference type="PANTHER" id="PTHR31005">
    <property type="entry name" value="DUF4139 DOMAIN-CONTAINING PROTEIN"/>
    <property type="match status" value="1"/>
</dbReference>
<evidence type="ECO:0000256" key="2">
    <source>
        <dbReference type="SAM" id="MobiDB-lite"/>
    </source>
</evidence>
<proteinExistence type="predicted"/>
<organism evidence="6 7">
    <name type="scientific">Smittium angustum</name>
    <dbReference type="NCBI Taxonomy" id="133377"/>
    <lineage>
        <taxon>Eukaryota</taxon>
        <taxon>Fungi</taxon>
        <taxon>Fungi incertae sedis</taxon>
        <taxon>Zoopagomycota</taxon>
        <taxon>Kickxellomycotina</taxon>
        <taxon>Harpellomycetes</taxon>
        <taxon>Harpellales</taxon>
        <taxon>Legeriomycetaceae</taxon>
        <taxon>Smittium</taxon>
    </lineage>
</organism>
<accession>A0A2U1J498</accession>
<feature type="signal peptide" evidence="3">
    <location>
        <begin position="1"/>
        <end position="16"/>
    </location>
</feature>
<dbReference type="InterPro" id="IPR025554">
    <property type="entry name" value="DUF4140"/>
</dbReference>
<evidence type="ECO:0000313" key="7">
    <source>
        <dbReference type="Proteomes" id="UP000245591"/>
    </source>
</evidence>
<gene>
    <name evidence="6" type="ORF">BB558_004044</name>
</gene>
<dbReference type="NCBIfam" id="TIGR02231">
    <property type="entry name" value="mucoidy inhibitor MuiA family protein"/>
    <property type="match status" value="1"/>
</dbReference>
<protein>
    <recommendedName>
        <fullName evidence="8">DUF4139 domain-containing protein</fullName>
    </recommendedName>
</protein>
<dbReference type="Pfam" id="PF13600">
    <property type="entry name" value="DUF4140"/>
    <property type="match status" value="1"/>
</dbReference>
<evidence type="ECO:0000259" key="5">
    <source>
        <dbReference type="Pfam" id="PF13600"/>
    </source>
</evidence>
<keyword evidence="3" id="KW-0732">Signal</keyword>
<dbReference type="AlphaFoldDB" id="A0A2U1J498"/>
<keyword evidence="1" id="KW-0175">Coiled coil</keyword>